<feature type="compositionally biased region" description="Basic and acidic residues" evidence="2">
    <location>
        <begin position="207"/>
        <end position="219"/>
    </location>
</feature>
<feature type="coiled-coil region" evidence="1">
    <location>
        <begin position="65"/>
        <end position="92"/>
    </location>
</feature>
<keyword evidence="1" id="KW-0175">Coiled coil</keyword>
<dbReference type="Pfam" id="PF14223">
    <property type="entry name" value="Retrotran_gag_2"/>
    <property type="match status" value="1"/>
</dbReference>
<dbReference type="GO" id="GO:0003676">
    <property type="term" value="F:nucleic acid binding"/>
    <property type="evidence" value="ECO:0007669"/>
    <property type="project" value="InterPro"/>
</dbReference>
<dbReference type="EMBL" id="QJKJ01011830">
    <property type="protein sequence ID" value="RDX70116.1"/>
    <property type="molecule type" value="Genomic_DNA"/>
</dbReference>
<proteinExistence type="predicted"/>
<gene>
    <name evidence="4" type="ORF">CR513_50669</name>
</gene>
<feature type="region of interest" description="Disordered" evidence="2">
    <location>
        <begin position="178"/>
        <end position="239"/>
    </location>
</feature>
<sequence length="427" mass="48926">MYLSVFARMRVGRNCDSAVEDKGRESCSSHSDLKVKNYLFHAIDRPILETILCKDTSKDIWDSMKKKYQGSVRAKRQQLQTLRSEFETLRMKSRESVTNYFSRTMAIANKMRIHGDKTEDITVVEKILQSMTLKFNFVVCSIEEAHDIEELSIDELQSSLLIHEKKINQQEIEEQALKVSTENRLTSRGERGQGRGRGKGIRGKSRGSNDHGNQQEHTKVSKQSECQTNLNKDNGEKTNFAEKEEEVSLLMVCHVKEETQQNMWYLDTGCSNHMCGNKMIFSDLDEIFCNIVKFGDNSTVSVLGKGTNDAWLCHFRYGHLNFSGLKTLWQKNMVTRLPQITAPSEILVEKEVNSLIKVLRSDRGGEYNSHEFVNFCETHGIKRQLTAAYTPQQNGVCERKNRTIMNVVRSLLTRSGVAKTFWLEAVN</sequence>
<keyword evidence="5" id="KW-1185">Reference proteome</keyword>
<evidence type="ECO:0000256" key="1">
    <source>
        <dbReference type="SAM" id="Coils"/>
    </source>
</evidence>
<evidence type="ECO:0000313" key="4">
    <source>
        <dbReference type="EMBL" id="RDX70116.1"/>
    </source>
</evidence>
<dbReference type="SUPFAM" id="SSF53098">
    <property type="entry name" value="Ribonuclease H-like"/>
    <property type="match status" value="1"/>
</dbReference>
<dbReference type="GO" id="GO:0015074">
    <property type="term" value="P:DNA integration"/>
    <property type="evidence" value="ECO:0007669"/>
    <property type="project" value="InterPro"/>
</dbReference>
<dbReference type="PANTHER" id="PTHR35317">
    <property type="entry name" value="OS04G0629600 PROTEIN"/>
    <property type="match status" value="1"/>
</dbReference>
<dbReference type="InterPro" id="IPR054722">
    <property type="entry name" value="PolX-like_BBD"/>
</dbReference>
<protein>
    <recommendedName>
        <fullName evidence="3">Integrase catalytic domain-containing protein</fullName>
    </recommendedName>
</protein>
<feature type="compositionally biased region" description="Polar residues" evidence="2">
    <location>
        <begin position="221"/>
        <end position="232"/>
    </location>
</feature>
<reference evidence="4" key="1">
    <citation type="submission" date="2018-05" db="EMBL/GenBank/DDBJ databases">
        <title>Draft genome of Mucuna pruriens seed.</title>
        <authorList>
            <person name="Nnadi N.E."/>
            <person name="Vos R."/>
            <person name="Hasami M.H."/>
            <person name="Devisetty U.K."/>
            <person name="Aguiy J.C."/>
        </authorList>
    </citation>
    <scope>NUCLEOTIDE SEQUENCE [LARGE SCALE GENOMIC DNA]</scope>
    <source>
        <strain evidence="4">JCA_2017</strain>
    </source>
</reference>
<comment type="caution">
    <text evidence="4">The sequence shown here is derived from an EMBL/GenBank/DDBJ whole genome shotgun (WGS) entry which is preliminary data.</text>
</comment>
<dbReference type="Gene3D" id="3.30.420.10">
    <property type="entry name" value="Ribonuclease H-like superfamily/Ribonuclease H"/>
    <property type="match status" value="1"/>
</dbReference>
<dbReference type="InterPro" id="IPR012337">
    <property type="entry name" value="RNaseH-like_sf"/>
</dbReference>
<dbReference type="Pfam" id="PF22936">
    <property type="entry name" value="Pol_BBD"/>
    <property type="match status" value="1"/>
</dbReference>
<evidence type="ECO:0000259" key="3">
    <source>
        <dbReference type="PROSITE" id="PS50994"/>
    </source>
</evidence>
<evidence type="ECO:0000313" key="5">
    <source>
        <dbReference type="Proteomes" id="UP000257109"/>
    </source>
</evidence>
<feature type="domain" description="Integrase catalytic" evidence="3">
    <location>
        <begin position="282"/>
        <end position="427"/>
    </location>
</feature>
<dbReference type="InterPro" id="IPR001584">
    <property type="entry name" value="Integrase_cat-core"/>
</dbReference>
<dbReference type="PROSITE" id="PS50994">
    <property type="entry name" value="INTEGRASE"/>
    <property type="match status" value="1"/>
</dbReference>
<name>A0A371EVV8_MUCPR</name>
<dbReference type="PANTHER" id="PTHR35317:SF27">
    <property type="entry name" value="RETROVIRUS-RELATED POL POLYPROTEIN FROM TRANSPOSON TNT 1-94"/>
    <property type="match status" value="1"/>
</dbReference>
<feature type="non-terminal residue" evidence="4">
    <location>
        <position position="1"/>
    </location>
</feature>
<dbReference type="Proteomes" id="UP000257109">
    <property type="component" value="Unassembled WGS sequence"/>
</dbReference>
<feature type="compositionally biased region" description="Basic residues" evidence="2">
    <location>
        <begin position="194"/>
        <end position="205"/>
    </location>
</feature>
<organism evidence="4 5">
    <name type="scientific">Mucuna pruriens</name>
    <name type="common">Velvet bean</name>
    <name type="synonym">Dolichos pruriens</name>
    <dbReference type="NCBI Taxonomy" id="157652"/>
    <lineage>
        <taxon>Eukaryota</taxon>
        <taxon>Viridiplantae</taxon>
        <taxon>Streptophyta</taxon>
        <taxon>Embryophyta</taxon>
        <taxon>Tracheophyta</taxon>
        <taxon>Spermatophyta</taxon>
        <taxon>Magnoliopsida</taxon>
        <taxon>eudicotyledons</taxon>
        <taxon>Gunneridae</taxon>
        <taxon>Pentapetalae</taxon>
        <taxon>rosids</taxon>
        <taxon>fabids</taxon>
        <taxon>Fabales</taxon>
        <taxon>Fabaceae</taxon>
        <taxon>Papilionoideae</taxon>
        <taxon>50 kb inversion clade</taxon>
        <taxon>NPAAA clade</taxon>
        <taxon>indigoferoid/millettioid clade</taxon>
        <taxon>Phaseoleae</taxon>
        <taxon>Mucuna</taxon>
    </lineage>
</organism>
<evidence type="ECO:0000256" key="2">
    <source>
        <dbReference type="SAM" id="MobiDB-lite"/>
    </source>
</evidence>
<dbReference type="AlphaFoldDB" id="A0A371EVV8"/>
<accession>A0A371EVV8</accession>
<dbReference type="OrthoDB" id="1739705at2759"/>
<dbReference type="InterPro" id="IPR036397">
    <property type="entry name" value="RNaseH_sf"/>
</dbReference>